<evidence type="ECO:0000313" key="3">
    <source>
        <dbReference type="EMBL" id="CAL1134305.1"/>
    </source>
</evidence>
<reference evidence="3" key="2">
    <citation type="submission" date="2024-04" db="EMBL/GenBank/DDBJ databases">
        <authorList>
            <person name="Chen Y."/>
            <person name="Shah S."/>
            <person name="Dougan E. K."/>
            <person name="Thang M."/>
            <person name="Chan C."/>
        </authorList>
    </citation>
    <scope>NUCLEOTIDE SEQUENCE [LARGE SCALE GENOMIC DNA]</scope>
</reference>
<dbReference type="AlphaFoldDB" id="A0A9P1FNK1"/>
<dbReference type="EMBL" id="CAMXCT010000597">
    <property type="protein sequence ID" value="CAI3980930.1"/>
    <property type="molecule type" value="Genomic_DNA"/>
</dbReference>
<accession>A0A9P1FNK1</accession>
<organism evidence="2">
    <name type="scientific">Cladocopium goreaui</name>
    <dbReference type="NCBI Taxonomy" id="2562237"/>
    <lineage>
        <taxon>Eukaryota</taxon>
        <taxon>Sar</taxon>
        <taxon>Alveolata</taxon>
        <taxon>Dinophyceae</taxon>
        <taxon>Suessiales</taxon>
        <taxon>Symbiodiniaceae</taxon>
        <taxon>Cladocopium</taxon>
    </lineage>
</organism>
<feature type="chain" id="PRO_5043272074" description="WAP domain-containing protein" evidence="1">
    <location>
        <begin position="21"/>
        <end position="163"/>
    </location>
</feature>
<dbReference type="EMBL" id="CAMXCT030000597">
    <property type="protein sequence ID" value="CAL4768242.1"/>
    <property type="molecule type" value="Genomic_DNA"/>
</dbReference>
<proteinExistence type="predicted"/>
<comment type="caution">
    <text evidence="2">The sequence shown here is derived from an EMBL/GenBank/DDBJ whole genome shotgun (WGS) entry which is preliminary data.</text>
</comment>
<keyword evidence="1" id="KW-0732">Signal</keyword>
<dbReference type="EMBL" id="CAMXCT020000597">
    <property type="protein sequence ID" value="CAL1134305.1"/>
    <property type="molecule type" value="Genomic_DNA"/>
</dbReference>
<keyword evidence="4" id="KW-1185">Reference proteome</keyword>
<reference evidence="2" key="1">
    <citation type="submission" date="2022-10" db="EMBL/GenBank/DDBJ databases">
        <authorList>
            <person name="Chen Y."/>
            <person name="Dougan E. K."/>
            <person name="Chan C."/>
            <person name="Rhodes N."/>
            <person name="Thang M."/>
        </authorList>
    </citation>
    <scope>NUCLEOTIDE SEQUENCE</scope>
</reference>
<evidence type="ECO:0008006" key="5">
    <source>
        <dbReference type="Google" id="ProtNLM"/>
    </source>
</evidence>
<dbReference type="Proteomes" id="UP001152797">
    <property type="component" value="Unassembled WGS sequence"/>
</dbReference>
<gene>
    <name evidence="2" type="ORF">C1SCF055_LOCUS8771</name>
</gene>
<evidence type="ECO:0000313" key="2">
    <source>
        <dbReference type="EMBL" id="CAI3980930.1"/>
    </source>
</evidence>
<feature type="signal peptide" evidence="1">
    <location>
        <begin position="1"/>
        <end position="20"/>
    </location>
</feature>
<name>A0A9P1FNK1_9DINO</name>
<evidence type="ECO:0000256" key="1">
    <source>
        <dbReference type="SAM" id="SignalP"/>
    </source>
</evidence>
<protein>
    <recommendedName>
        <fullName evidence="5">WAP domain-containing protein</fullName>
    </recommendedName>
</protein>
<sequence>MASMAGFIALVLSLVVSSASKEISCSFNVPFRDWAGSLLDCKPGTMVPCASDDDCAALPKSCCPHYGPGPSPGCNWLRCLPTGSPFAGSDTKLCGMHRVSPAGPTTTEGTCLAESLCGVELATGNVGCFSNSTCNNPSQMAPKLACYPSGHSAPTNESEQLIV</sequence>
<evidence type="ECO:0000313" key="4">
    <source>
        <dbReference type="Proteomes" id="UP001152797"/>
    </source>
</evidence>